<accession>A0AAV4H2B3</accession>
<keyword evidence="1" id="KW-0548">Nucleotidyltransferase</keyword>
<evidence type="ECO:0000313" key="2">
    <source>
        <dbReference type="Proteomes" id="UP000762676"/>
    </source>
</evidence>
<dbReference type="EMBL" id="BMAT01001742">
    <property type="protein sequence ID" value="GFR91600.1"/>
    <property type="molecule type" value="Genomic_DNA"/>
</dbReference>
<reference evidence="1 2" key="1">
    <citation type="journal article" date="2021" name="Elife">
        <title>Chloroplast acquisition without the gene transfer in kleptoplastic sea slugs, Plakobranchus ocellatus.</title>
        <authorList>
            <person name="Maeda T."/>
            <person name="Takahashi S."/>
            <person name="Yoshida T."/>
            <person name="Shimamura S."/>
            <person name="Takaki Y."/>
            <person name="Nagai Y."/>
            <person name="Toyoda A."/>
            <person name="Suzuki Y."/>
            <person name="Arimoto A."/>
            <person name="Ishii H."/>
            <person name="Satoh N."/>
            <person name="Nishiyama T."/>
            <person name="Hasebe M."/>
            <person name="Maruyama T."/>
            <person name="Minagawa J."/>
            <person name="Obokata J."/>
            <person name="Shigenobu S."/>
        </authorList>
    </citation>
    <scope>NUCLEOTIDE SEQUENCE [LARGE SCALE GENOMIC DNA]</scope>
</reference>
<sequence>MRQQNCEKKLHPKKARKNNTGRLTICSANVNSCNSVQLNNYCAPVWTRSPDTKVVDVKLRESTRTLGGCLESTPIRWLPTISSIAAPHIRREDETQKIIKTIEDVADNIPFKQILQGNSNNKKTKVKKPLLQCKDRKL</sequence>
<evidence type="ECO:0000313" key="1">
    <source>
        <dbReference type="EMBL" id="GFR91600.1"/>
    </source>
</evidence>
<keyword evidence="1" id="KW-0808">Transferase</keyword>
<organism evidence="1 2">
    <name type="scientific">Elysia marginata</name>
    <dbReference type="NCBI Taxonomy" id="1093978"/>
    <lineage>
        <taxon>Eukaryota</taxon>
        <taxon>Metazoa</taxon>
        <taxon>Spiralia</taxon>
        <taxon>Lophotrochozoa</taxon>
        <taxon>Mollusca</taxon>
        <taxon>Gastropoda</taxon>
        <taxon>Heterobranchia</taxon>
        <taxon>Euthyneura</taxon>
        <taxon>Panpulmonata</taxon>
        <taxon>Sacoglossa</taxon>
        <taxon>Placobranchoidea</taxon>
        <taxon>Plakobranchidae</taxon>
        <taxon>Elysia</taxon>
    </lineage>
</organism>
<comment type="caution">
    <text evidence="1">The sequence shown here is derived from an EMBL/GenBank/DDBJ whole genome shotgun (WGS) entry which is preliminary data.</text>
</comment>
<dbReference type="GO" id="GO:0003964">
    <property type="term" value="F:RNA-directed DNA polymerase activity"/>
    <property type="evidence" value="ECO:0007669"/>
    <property type="project" value="UniProtKB-KW"/>
</dbReference>
<protein>
    <submittedName>
        <fullName evidence="1">RNA-directed DNA polymerase from mobile element jockey-like</fullName>
    </submittedName>
</protein>
<keyword evidence="1" id="KW-0695">RNA-directed DNA polymerase</keyword>
<name>A0AAV4H2B3_9GAST</name>
<gene>
    <name evidence="1" type="ORF">ElyMa_000847200</name>
</gene>
<keyword evidence="2" id="KW-1185">Reference proteome</keyword>
<dbReference type="Proteomes" id="UP000762676">
    <property type="component" value="Unassembled WGS sequence"/>
</dbReference>
<proteinExistence type="predicted"/>
<dbReference type="AlphaFoldDB" id="A0AAV4H2B3"/>